<protein>
    <submittedName>
        <fullName evidence="3">Uncharacterized protein</fullName>
    </submittedName>
</protein>
<accession>A0A5J4VPK3</accession>
<keyword evidence="1" id="KW-1133">Transmembrane helix</keyword>
<organism evidence="3 4">
    <name type="scientific">Streblomastix strix</name>
    <dbReference type="NCBI Taxonomy" id="222440"/>
    <lineage>
        <taxon>Eukaryota</taxon>
        <taxon>Metamonada</taxon>
        <taxon>Preaxostyla</taxon>
        <taxon>Oxymonadida</taxon>
        <taxon>Streblomastigidae</taxon>
        <taxon>Streblomastix</taxon>
    </lineage>
</organism>
<evidence type="ECO:0000256" key="2">
    <source>
        <dbReference type="SAM" id="SignalP"/>
    </source>
</evidence>
<keyword evidence="1" id="KW-0472">Membrane</keyword>
<feature type="chain" id="PRO_5023943113" evidence="2">
    <location>
        <begin position="18"/>
        <end position="318"/>
    </location>
</feature>
<evidence type="ECO:0000256" key="1">
    <source>
        <dbReference type="SAM" id="Phobius"/>
    </source>
</evidence>
<proteinExistence type="predicted"/>
<dbReference type="AlphaFoldDB" id="A0A5J4VPK3"/>
<keyword evidence="2" id="KW-0732">Signal</keyword>
<dbReference type="Proteomes" id="UP000324800">
    <property type="component" value="Unassembled WGS sequence"/>
</dbReference>
<reference evidence="3 4" key="1">
    <citation type="submission" date="2019-03" db="EMBL/GenBank/DDBJ databases">
        <title>Single cell metagenomics reveals metabolic interactions within the superorganism composed of flagellate Streblomastix strix and complex community of Bacteroidetes bacteria on its surface.</title>
        <authorList>
            <person name="Treitli S.C."/>
            <person name="Kolisko M."/>
            <person name="Husnik F."/>
            <person name="Keeling P."/>
            <person name="Hampl V."/>
        </authorList>
    </citation>
    <scope>NUCLEOTIDE SEQUENCE [LARGE SCALE GENOMIC DNA]</scope>
    <source>
        <strain evidence="3">ST1C</strain>
    </source>
</reference>
<feature type="signal peptide" evidence="2">
    <location>
        <begin position="1"/>
        <end position="17"/>
    </location>
</feature>
<name>A0A5J4VPK3_9EUKA</name>
<keyword evidence="1" id="KW-0812">Transmembrane</keyword>
<sequence length="318" mass="35322">MQLLILVLFASFGLVTGLDKIFYYAGKVDKNGILTLDAKNATGPQDLLERSKKVIDFAVLHPKQTEENHEYWHKGLEASDVAQSEFGLPLSADDKGCSIIEKAHKSGLYALLGLSLKAHTKSKYAPSITYMIKKGPSKITYKNIPAGLEEQFQDKDIQQTCESVDALNYTSFGLKAGGLTSQTCFPNSGIPEQTSKCVDNKKVKTKLKGYKIGYFKDYSQYDVKKLITRLGAVLVDNQVIFGWTRSGKWIIAVEDPNEYKYAGIEKDIVGKYYHGQVLFNESTLDVAVVIAIVFGSIIGFIGLIALIYLIYHCCKKMV</sequence>
<evidence type="ECO:0000313" key="3">
    <source>
        <dbReference type="EMBL" id="KAA6384415.1"/>
    </source>
</evidence>
<comment type="caution">
    <text evidence="3">The sequence shown here is derived from an EMBL/GenBank/DDBJ whole genome shotgun (WGS) entry which is preliminary data.</text>
</comment>
<feature type="transmembrane region" description="Helical" evidence="1">
    <location>
        <begin position="286"/>
        <end position="311"/>
    </location>
</feature>
<gene>
    <name evidence="3" type="ORF">EZS28_020058</name>
</gene>
<dbReference type="EMBL" id="SNRW01005772">
    <property type="protein sequence ID" value="KAA6384415.1"/>
    <property type="molecule type" value="Genomic_DNA"/>
</dbReference>
<evidence type="ECO:0000313" key="4">
    <source>
        <dbReference type="Proteomes" id="UP000324800"/>
    </source>
</evidence>